<dbReference type="EMBL" id="PKPP01011090">
    <property type="protein sequence ID" value="PWA44811.1"/>
    <property type="molecule type" value="Genomic_DNA"/>
</dbReference>
<evidence type="ECO:0000313" key="3">
    <source>
        <dbReference type="EMBL" id="PWA44811.1"/>
    </source>
</evidence>
<evidence type="ECO:0000259" key="2">
    <source>
        <dbReference type="SMART" id="SM01037"/>
    </source>
</evidence>
<protein>
    <submittedName>
        <fullName evidence="4">Pathogen-related protein PR10</fullName>
    </submittedName>
</protein>
<keyword evidence="5" id="KW-1185">Reference proteome</keyword>
<dbReference type="PANTHER" id="PTHR31213:SF208">
    <property type="entry name" value="START-LIKE DOMAIN, BET V I TYPE ALLERGEN-RELATED"/>
    <property type="match status" value="1"/>
</dbReference>
<feature type="domain" description="Bet v I/Major latex protein" evidence="2">
    <location>
        <begin position="1"/>
        <end position="150"/>
    </location>
</feature>
<name>A0A2U1LCC8_ARTAN</name>
<dbReference type="InterPro" id="IPR024949">
    <property type="entry name" value="Bet_v_I_allergen"/>
</dbReference>
<dbReference type="CDD" id="cd07816">
    <property type="entry name" value="Bet_v1-like"/>
    <property type="match status" value="1"/>
</dbReference>
<evidence type="ECO:0000313" key="4">
    <source>
        <dbReference type="EMBL" id="PWA46649.1"/>
    </source>
</evidence>
<dbReference type="InterPro" id="IPR000916">
    <property type="entry name" value="Bet_v_I/MLP"/>
</dbReference>
<dbReference type="GO" id="GO:0009738">
    <property type="term" value="P:abscisic acid-activated signaling pathway"/>
    <property type="evidence" value="ECO:0007669"/>
    <property type="project" value="InterPro"/>
</dbReference>
<dbReference type="Pfam" id="PF00407">
    <property type="entry name" value="Bet_v_1"/>
    <property type="match status" value="1"/>
</dbReference>
<dbReference type="STRING" id="35608.A0A2U1LCC8"/>
<dbReference type="PRINTS" id="PR00634">
    <property type="entry name" value="BETALLERGEN"/>
</dbReference>
<dbReference type="Proteomes" id="UP000245207">
    <property type="component" value="Unassembled WGS sequence"/>
</dbReference>
<organism evidence="4 5">
    <name type="scientific">Artemisia annua</name>
    <name type="common">Sweet wormwood</name>
    <dbReference type="NCBI Taxonomy" id="35608"/>
    <lineage>
        <taxon>Eukaryota</taxon>
        <taxon>Viridiplantae</taxon>
        <taxon>Streptophyta</taxon>
        <taxon>Embryophyta</taxon>
        <taxon>Tracheophyta</taxon>
        <taxon>Spermatophyta</taxon>
        <taxon>Magnoliopsida</taxon>
        <taxon>eudicotyledons</taxon>
        <taxon>Gunneridae</taxon>
        <taxon>Pentapetalae</taxon>
        <taxon>asterids</taxon>
        <taxon>campanulids</taxon>
        <taxon>Asterales</taxon>
        <taxon>Asteraceae</taxon>
        <taxon>Asteroideae</taxon>
        <taxon>Anthemideae</taxon>
        <taxon>Artemisiinae</taxon>
        <taxon>Artemisia</taxon>
    </lineage>
</organism>
<dbReference type="GO" id="GO:0038023">
    <property type="term" value="F:signaling receptor activity"/>
    <property type="evidence" value="ECO:0007669"/>
    <property type="project" value="InterPro"/>
</dbReference>
<dbReference type="PANTHER" id="PTHR31213">
    <property type="entry name" value="OS08G0374000 PROTEIN-RELATED"/>
    <property type="match status" value="1"/>
</dbReference>
<dbReference type="SMART" id="SM01037">
    <property type="entry name" value="Bet_v_1"/>
    <property type="match status" value="1"/>
</dbReference>
<comment type="caution">
    <text evidence="4">The sequence shown here is derived from an EMBL/GenBank/DDBJ whole genome shotgun (WGS) entry which is preliminary data.</text>
</comment>
<dbReference type="AlphaFoldDB" id="A0A2U1LCC8"/>
<dbReference type="OrthoDB" id="1858506at2759"/>
<comment type="similarity">
    <text evidence="1">Belongs to the BetVI family.</text>
</comment>
<evidence type="ECO:0000256" key="1">
    <source>
        <dbReference type="ARBA" id="ARBA00009744"/>
    </source>
</evidence>
<reference evidence="4 5" key="1">
    <citation type="journal article" date="2018" name="Mol. Plant">
        <title>The genome of Artemisia annua provides insight into the evolution of Asteraceae family and artemisinin biosynthesis.</title>
        <authorList>
            <person name="Shen Q."/>
            <person name="Zhang L."/>
            <person name="Liao Z."/>
            <person name="Wang S."/>
            <person name="Yan T."/>
            <person name="Shi P."/>
            <person name="Liu M."/>
            <person name="Fu X."/>
            <person name="Pan Q."/>
            <person name="Wang Y."/>
            <person name="Lv Z."/>
            <person name="Lu X."/>
            <person name="Zhang F."/>
            <person name="Jiang W."/>
            <person name="Ma Y."/>
            <person name="Chen M."/>
            <person name="Hao X."/>
            <person name="Li L."/>
            <person name="Tang Y."/>
            <person name="Lv G."/>
            <person name="Zhou Y."/>
            <person name="Sun X."/>
            <person name="Brodelius P.E."/>
            <person name="Rose J.K.C."/>
            <person name="Tang K."/>
        </authorList>
    </citation>
    <scope>NUCLEOTIDE SEQUENCE [LARGE SCALE GENOMIC DNA]</scope>
    <source>
        <strain evidence="5">cv. Huhao1</strain>
        <tissue evidence="4">Leaf</tissue>
    </source>
</reference>
<proteinExistence type="inferred from homology"/>
<dbReference type="FunFam" id="3.30.530.20:FF:000007">
    <property type="entry name" value="Major pollen allergen Bet v 1-A"/>
    <property type="match status" value="1"/>
</dbReference>
<dbReference type="SUPFAM" id="SSF55961">
    <property type="entry name" value="Bet v1-like"/>
    <property type="match status" value="1"/>
</dbReference>
<dbReference type="GO" id="GO:0004864">
    <property type="term" value="F:protein phosphatase inhibitor activity"/>
    <property type="evidence" value="ECO:0007669"/>
    <property type="project" value="InterPro"/>
</dbReference>
<dbReference type="GO" id="GO:0005737">
    <property type="term" value="C:cytoplasm"/>
    <property type="evidence" value="ECO:0007669"/>
    <property type="project" value="TreeGrafter"/>
</dbReference>
<dbReference type="GO" id="GO:0010427">
    <property type="term" value="F:abscisic acid binding"/>
    <property type="evidence" value="ECO:0007669"/>
    <property type="project" value="InterPro"/>
</dbReference>
<evidence type="ECO:0000313" key="5">
    <source>
        <dbReference type="Proteomes" id="UP000245207"/>
    </source>
</evidence>
<dbReference type="EMBL" id="PKPP01010184">
    <property type="protein sequence ID" value="PWA46649.1"/>
    <property type="molecule type" value="Genomic_DNA"/>
</dbReference>
<dbReference type="GO" id="GO:0006952">
    <property type="term" value="P:defense response"/>
    <property type="evidence" value="ECO:0007669"/>
    <property type="project" value="InterPro"/>
</dbReference>
<sequence>MSVINSDVEVSSSLSAEKLLKIFHDFDTLAPKVEPQTFKAINLLEGDGGVGSIKSTTYGDAVPYTSSKHKVDAIDPSNFSATYTVFEGDALMGILDSATHHIKFVPSADGGAVYKHSVVLKCKGDAKPTEETINQFKESFKNTFKALEAYAIAHPEAY</sequence>
<dbReference type="InterPro" id="IPR023393">
    <property type="entry name" value="START-like_dom_sf"/>
</dbReference>
<dbReference type="InterPro" id="IPR050279">
    <property type="entry name" value="Plant_def-hormone_signal"/>
</dbReference>
<gene>
    <name evidence="4" type="ORF">CTI12_AA504590</name>
    <name evidence="3" type="ORF">CTI12_AA523210</name>
</gene>
<dbReference type="Gene3D" id="3.30.530.20">
    <property type="match status" value="1"/>
</dbReference>
<accession>A0A2U1LCC8</accession>
<dbReference type="GO" id="GO:0005634">
    <property type="term" value="C:nucleus"/>
    <property type="evidence" value="ECO:0007669"/>
    <property type="project" value="TreeGrafter"/>
</dbReference>